<sequence>MLYIQHRVNTIPELELIAHDYGVEVDIRAYQDHLVLHHMMPLLKVPILRHFYKNILTLFLS</sequence>
<evidence type="ECO:0000313" key="2">
    <source>
        <dbReference type="Proteomes" id="UP000240042"/>
    </source>
</evidence>
<accession>A0A1I1EXP7</accession>
<reference evidence="2" key="1">
    <citation type="submission" date="2016-10" db="EMBL/GenBank/DDBJ databases">
        <authorList>
            <person name="Varghese N."/>
            <person name="Submissions S."/>
        </authorList>
    </citation>
    <scope>NUCLEOTIDE SEQUENCE [LARGE SCALE GENOMIC DNA]</scope>
    <source>
        <strain evidence="2">ATCC 43811</strain>
    </source>
</reference>
<dbReference type="STRING" id="34097.SAMN02745150_01316"/>
<keyword evidence="2" id="KW-1185">Reference proteome</keyword>
<evidence type="ECO:0000313" key="1">
    <source>
        <dbReference type="EMBL" id="SFB91959.1"/>
    </source>
</evidence>
<name>A0A1I1EXP7_BREAD</name>
<organism evidence="1 2">
    <name type="scientific">Brevinema andersonii</name>
    <dbReference type="NCBI Taxonomy" id="34097"/>
    <lineage>
        <taxon>Bacteria</taxon>
        <taxon>Pseudomonadati</taxon>
        <taxon>Spirochaetota</taxon>
        <taxon>Spirochaetia</taxon>
        <taxon>Brevinematales</taxon>
        <taxon>Brevinemataceae</taxon>
        <taxon>Brevinema</taxon>
    </lineage>
</organism>
<gene>
    <name evidence="1" type="ORF">SAMN02745150_01316</name>
</gene>
<dbReference type="EMBL" id="FOKY01000021">
    <property type="protein sequence ID" value="SFB91959.1"/>
    <property type="molecule type" value="Genomic_DNA"/>
</dbReference>
<dbReference type="Proteomes" id="UP000240042">
    <property type="component" value="Unassembled WGS sequence"/>
</dbReference>
<proteinExistence type="predicted"/>
<protein>
    <submittedName>
        <fullName evidence="1">Uncharacterized protein</fullName>
    </submittedName>
</protein>
<dbReference type="RefSeq" id="WP_092319883.1">
    <property type="nucleotide sequence ID" value="NZ_FOKY01000021.1"/>
</dbReference>
<dbReference type="AlphaFoldDB" id="A0A1I1EXP7"/>